<evidence type="ECO:0000313" key="4">
    <source>
        <dbReference type="Proteomes" id="UP000034044"/>
    </source>
</evidence>
<dbReference type="InterPro" id="IPR035901">
    <property type="entry name" value="GIY-YIG_endonuc_sf"/>
</dbReference>
<name>A0A0G0GBH6_9BACT</name>
<dbReference type="Gene3D" id="3.40.1440.10">
    <property type="entry name" value="GIY-YIG endonuclease"/>
    <property type="match status" value="1"/>
</dbReference>
<dbReference type="InterPro" id="IPR001162">
    <property type="entry name" value="UvrC_RNase_H_dom"/>
</dbReference>
<proteinExistence type="predicted"/>
<gene>
    <name evidence="3" type="ORF">US36_C0001G0029</name>
</gene>
<sequence>MKLIDQAKKLPLSPGVYFFLNKKNEILYIGRAVFLRKRVLNYFQKNIDSRVAEMIRSASNIKFKKTGTLLEAVILEANLIKKHWPKYNVKEKDNRSFIYIVIPKTDYPKPIIVRGRELEKFPSATAKIFGPYQSLSLVKSALKIIRKIFPYSTCLPAKALAKAGRPFSDQPCFYYQIGLCPGLCIGAISKKEYQKNIKNIILLLSGQKNKLIKDLRKENPEKAGALKHIQDVALIAEVEKGWADVQNQGLKRIEAYDISHLSGKETYGSMAVFSGSEPEKSQYRLFKIKTALPSDDLRALEEMVLRRLKHKEWTLPDLILIDGGSPQINWISDVLKSRRLNIPLVGLAKSASRRSGDKLVFPPKTKKSFKELADSIKGILLKSRDEAHRFALKSSRRSRRRQF</sequence>
<dbReference type="PANTHER" id="PTHR30562">
    <property type="entry name" value="UVRC/OXIDOREDUCTASE"/>
    <property type="match status" value="1"/>
</dbReference>
<dbReference type="InterPro" id="IPR000305">
    <property type="entry name" value="GIY-YIG_endonuc"/>
</dbReference>
<dbReference type="GO" id="GO:0009380">
    <property type="term" value="C:excinuclease repair complex"/>
    <property type="evidence" value="ECO:0007669"/>
    <property type="project" value="TreeGrafter"/>
</dbReference>
<evidence type="ECO:0000313" key="3">
    <source>
        <dbReference type="EMBL" id="KKQ23420.1"/>
    </source>
</evidence>
<reference evidence="3 4" key="1">
    <citation type="journal article" date="2015" name="Nature">
        <title>rRNA introns, odd ribosomes, and small enigmatic genomes across a large radiation of phyla.</title>
        <authorList>
            <person name="Brown C.T."/>
            <person name="Hug L.A."/>
            <person name="Thomas B.C."/>
            <person name="Sharon I."/>
            <person name="Castelle C.J."/>
            <person name="Singh A."/>
            <person name="Wilkins M.J."/>
            <person name="Williams K.H."/>
            <person name="Banfield J.F."/>
        </authorList>
    </citation>
    <scope>NUCLEOTIDE SEQUENCE [LARGE SCALE GENOMIC DNA]</scope>
</reference>
<comment type="caution">
    <text evidence="3">The sequence shown here is derived from an EMBL/GenBank/DDBJ whole genome shotgun (WGS) entry which is preliminary data.</text>
</comment>
<dbReference type="Pfam" id="PF08459">
    <property type="entry name" value="UvrC_RNaseH_dom"/>
    <property type="match status" value="1"/>
</dbReference>
<dbReference type="GO" id="GO:0009381">
    <property type="term" value="F:excinuclease ABC activity"/>
    <property type="evidence" value="ECO:0007669"/>
    <property type="project" value="InterPro"/>
</dbReference>
<dbReference type="GO" id="GO:0006289">
    <property type="term" value="P:nucleotide-excision repair"/>
    <property type="evidence" value="ECO:0007669"/>
    <property type="project" value="InterPro"/>
</dbReference>
<accession>A0A0G0GBH6</accession>
<feature type="domain" description="GIY-YIG" evidence="1">
    <location>
        <begin position="12"/>
        <end position="89"/>
    </location>
</feature>
<dbReference type="PROSITE" id="PS50164">
    <property type="entry name" value="GIY_YIG"/>
    <property type="match status" value="1"/>
</dbReference>
<dbReference type="CDD" id="cd10434">
    <property type="entry name" value="GIY-YIG_UvrC_Cho"/>
    <property type="match status" value="1"/>
</dbReference>
<dbReference type="SUPFAM" id="SSF82771">
    <property type="entry name" value="GIY-YIG endonuclease"/>
    <property type="match status" value="1"/>
</dbReference>
<organism evidence="3 4">
    <name type="scientific">Candidatus Wolfebacteria bacterium GW2011_GWC1_37_10</name>
    <dbReference type="NCBI Taxonomy" id="1619010"/>
    <lineage>
        <taxon>Bacteria</taxon>
        <taxon>Candidatus Wolfeibacteriota</taxon>
    </lineage>
</organism>
<protein>
    <recommendedName>
        <fullName evidence="5">Excinuclease ABC C subunit domain protein</fullName>
    </recommendedName>
</protein>
<evidence type="ECO:0008006" key="5">
    <source>
        <dbReference type="Google" id="ProtNLM"/>
    </source>
</evidence>
<dbReference type="SMART" id="SM00465">
    <property type="entry name" value="GIYc"/>
    <property type="match status" value="1"/>
</dbReference>
<dbReference type="Gene3D" id="3.30.420.340">
    <property type="entry name" value="UvrC, RNAse H endonuclease domain"/>
    <property type="match status" value="1"/>
</dbReference>
<dbReference type="Proteomes" id="UP000034044">
    <property type="component" value="Unassembled WGS sequence"/>
</dbReference>
<evidence type="ECO:0000259" key="2">
    <source>
        <dbReference type="PROSITE" id="PS50165"/>
    </source>
</evidence>
<dbReference type="PATRIC" id="fig|1619010.3.peg.28"/>
<dbReference type="InterPro" id="IPR047296">
    <property type="entry name" value="GIY-YIG_UvrC_Cho"/>
</dbReference>
<dbReference type="InterPro" id="IPR050066">
    <property type="entry name" value="UvrABC_protein_C"/>
</dbReference>
<dbReference type="InterPro" id="IPR038476">
    <property type="entry name" value="UvrC_RNase_H_dom_sf"/>
</dbReference>
<evidence type="ECO:0000259" key="1">
    <source>
        <dbReference type="PROSITE" id="PS50164"/>
    </source>
</evidence>
<dbReference type="EMBL" id="LBSR01000001">
    <property type="protein sequence ID" value="KKQ23420.1"/>
    <property type="molecule type" value="Genomic_DNA"/>
</dbReference>
<feature type="domain" description="UvrC family homology region profile" evidence="2">
    <location>
        <begin position="221"/>
        <end position="335"/>
    </location>
</feature>
<dbReference type="PANTHER" id="PTHR30562:SF1">
    <property type="entry name" value="UVRABC SYSTEM PROTEIN C"/>
    <property type="match status" value="1"/>
</dbReference>
<dbReference type="PROSITE" id="PS50165">
    <property type="entry name" value="UVRC"/>
    <property type="match status" value="1"/>
</dbReference>
<dbReference type="AlphaFoldDB" id="A0A0G0GBH6"/>
<dbReference type="Pfam" id="PF01541">
    <property type="entry name" value="GIY-YIG"/>
    <property type="match status" value="1"/>
</dbReference>